<proteinExistence type="predicted"/>
<feature type="compositionally biased region" description="Acidic residues" evidence="1">
    <location>
        <begin position="75"/>
        <end position="114"/>
    </location>
</feature>
<accession>A0ABM4DI81</accession>
<gene>
    <name evidence="3" type="primary">LOC136091128</name>
</gene>
<feature type="region of interest" description="Disordered" evidence="1">
    <location>
        <begin position="71"/>
        <end position="114"/>
    </location>
</feature>
<dbReference type="RefSeq" id="XP_065674185.1">
    <property type="nucleotide sequence ID" value="XM_065818113.1"/>
</dbReference>
<reference evidence="3" key="1">
    <citation type="submission" date="2025-08" db="UniProtKB">
        <authorList>
            <consortium name="RefSeq"/>
        </authorList>
    </citation>
    <scope>IDENTIFICATION</scope>
</reference>
<dbReference type="Proteomes" id="UP001652625">
    <property type="component" value="Chromosome 14"/>
</dbReference>
<evidence type="ECO:0000313" key="3">
    <source>
        <dbReference type="RefSeq" id="XP_065674185.1"/>
    </source>
</evidence>
<sequence>MENHTLKLKIRSSLIPEEKIIIIAANITDKDLINEENIDEFRNSDKITIYETGRISKYKIDRTETKYKYVGRDKDEDESEEEVEEEVEKVEEEVKEVEEEVEEVQEEVEDANLR</sequence>
<name>A0ABM4DI81_HYDVU</name>
<organism evidence="2 3">
    <name type="scientific">Hydra vulgaris</name>
    <name type="common">Hydra</name>
    <name type="synonym">Hydra attenuata</name>
    <dbReference type="NCBI Taxonomy" id="6087"/>
    <lineage>
        <taxon>Eukaryota</taxon>
        <taxon>Metazoa</taxon>
        <taxon>Cnidaria</taxon>
        <taxon>Hydrozoa</taxon>
        <taxon>Hydroidolina</taxon>
        <taxon>Anthoathecata</taxon>
        <taxon>Aplanulata</taxon>
        <taxon>Hydridae</taxon>
        <taxon>Hydra</taxon>
    </lineage>
</organism>
<evidence type="ECO:0000313" key="2">
    <source>
        <dbReference type="Proteomes" id="UP001652625"/>
    </source>
</evidence>
<evidence type="ECO:0000256" key="1">
    <source>
        <dbReference type="SAM" id="MobiDB-lite"/>
    </source>
</evidence>
<dbReference type="GeneID" id="136091128"/>
<keyword evidence="2" id="KW-1185">Reference proteome</keyword>
<protein>
    <submittedName>
        <fullName evidence="3">Uncharacterized protein PF3D7_1120000-like</fullName>
    </submittedName>
</protein>